<evidence type="ECO:0000313" key="1">
    <source>
        <dbReference type="EnsemblMetazoa" id="ENSAATROPP013489"/>
    </source>
</evidence>
<accession>A0AAG5DRQ6</accession>
<dbReference type="AlphaFoldDB" id="A0AAG5DRQ6"/>
<evidence type="ECO:0000313" key="2">
    <source>
        <dbReference type="Proteomes" id="UP000075880"/>
    </source>
</evidence>
<keyword evidence="2" id="KW-1185">Reference proteome</keyword>
<proteinExistence type="predicted"/>
<name>A0AAG5DRQ6_ANOAO</name>
<sequence length="73" mass="8146">MAFPSGASMAAVVCAKVVCRSCGVVRPWGVWNSRGALDRFVLVKCVPFAILHSFHELFLILQELKRNLKNDEI</sequence>
<dbReference type="EnsemblMetazoa" id="ENSAATROPT014879">
    <property type="protein sequence ID" value="ENSAATROPP013489"/>
    <property type="gene ID" value="ENSAATROPG012080"/>
</dbReference>
<reference evidence="1" key="1">
    <citation type="submission" date="2024-04" db="UniProtKB">
        <authorList>
            <consortium name="EnsemblMetazoa"/>
        </authorList>
    </citation>
    <scope>IDENTIFICATION</scope>
    <source>
        <strain evidence="1">EBRO</strain>
    </source>
</reference>
<protein>
    <submittedName>
        <fullName evidence="1">Uncharacterized protein</fullName>
    </submittedName>
</protein>
<organism evidence="1 2">
    <name type="scientific">Anopheles atroparvus</name>
    <name type="common">European mosquito</name>
    <dbReference type="NCBI Taxonomy" id="41427"/>
    <lineage>
        <taxon>Eukaryota</taxon>
        <taxon>Metazoa</taxon>
        <taxon>Ecdysozoa</taxon>
        <taxon>Arthropoda</taxon>
        <taxon>Hexapoda</taxon>
        <taxon>Insecta</taxon>
        <taxon>Pterygota</taxon>
        <taxon>Neoptera</taxon>
        <taxon>Endopterygota</taxon>
        <taxon>Diptera</taxon>
        <taxon>Nematocera</taxon>
        <taxon>Culicoidea</taxon>
        <taxon>Culicidae</taxon>
        <taxon>Anophelinae</taxon>
        <taxon>Anopheles</taxon>
    </lineage>
</organism>
<dbReference type="Proteomes" id="UP000075880">
    <property type="component" value="Unassembled WGS sequence"/>
</dbReference>